<dbReference type="HOGENOM" id="CLU_153500_0_0_1"/>
<dbReference type="eggNOG" id="KOG3094">
    <property type="taxonomic scope" value="Eukaryota"/>
</dbReference>
<evidence type="ECO:0000256" key="8">
    <source>
        <dbReference type="ARBA" id="ARBA00022989"/>
    </source>
</evidence>
<keyword evidence="4" id="KW-0813">Transport</keyword>
<evidence type="ECO:0000256" key="5">
    <source>
        <dbReference type="ARBA" id="ARBA00022692"/>
    </source>
</evidence>
<accession>B9HB32</accession>
<dbReference type="EMBL" id="CM009295">
    <property type="protein sequence ID" value="PNT32328.1"/>
    <property type="molecule type" value="Genomic_DNA"/>
</dbReference>
<keyword evidence="6" id="KW-0256">Endoplasmic reticulum</keyword>
<gene>
    <name evidence="12" type="ORF">POPTR_006G183300</name>
</gene>
<proteinExistence type="inferred from homology"/>
<keyword evidence="8 11" id="KW-1133">Transmembrane helix</keyword>
<dbReference type="Pfam" id="PF03878">
    <property type="entry name" value="YIF1"/>
    <property type="match status" value="1"/>
</dbReference>
<dbReference type="OrthoDB" id="337750at2759"/>
<evidence type="ECO:0000256" key="4">
    <source>
        <dbReference type="ARBA" id="ARBA00022448"/>
    </source>
</evidence>
<feature type="transmembrane region" description="Helical" evidence="11">
    <location>
        <begin position="118"/>
        <end position="136"/>
    </location>
</feature>
<evidence type="ECO:0000256" key="7">
    <source>
        <dbReference type="ARBA" id="ARBA00022927"/>
    </source>
</evidence>
<dbReference type="KEGG" id="pop:7485249"/>
<feature type="transmembrane region" description="Helical" evidence="11">
    <location>
        <begin position="77"/>
        <end position="98"/>
    </location>
</feature>
<protein>
    <submittedName>
        <fullName evidence="12">Uncharacterized protein</fullName>
    </submittedName>
</protein>
<organism evidence="12 13">
    <name type="scientific">Populus trichocarpa</name>
    <name type="common">Western balsam poplar</name>
    <name type="synonym">Populus balsamifera subsp. trichocarpa</name>
    <dbReference type="NCBI Taxonomy" id="3694"/>
    <lineage>
        <taxon>Eukaryota</taxon>
        <taxon>Viridiplantae</taxon>
        <taxon>Streptophyta</taxon>
        <taxon>Embryophyta</taxon>
        <taxon>Tracheophyta</taxon>
        <taxon>Spermatophyta</taxon>
        <taxon>Magnoliopsida</taxon>
        <taxon>eudicotyledons</taxon>
        <taxon>Gunneridae</taxon>
        <taxon>Pentapetalae</taxon>
        <taxon>rosids</taxon>
        <taxon>fabids</taxon>
        <taxon>Malpighiales</taxon>
        <taxon>Salicaceae</taxon>
        <taxon>Saliceae</taxon>
        <taxon>Populus</taxon>
    </lineage>
</organism>
<dbReference type="InterPro" id="IPR005578">
    <property type="entry name" value="Yif1_fam"/>
</dbReference>
<comment type="subcellular location">
    <subcellularLocation>
        <location evidence="1">Endoplasmic reticulum membrane</location>
        <topology evidence="1">Multi-pass membrane protein</topology>
    </subcellularLocation>
    <subcellularLocation>
        <location evidence="2">Golgi apparatus membrane</location>
        <topology evidence="2">Multi-pass membrane protein</topology>
    </subcellularLocation>
</comment>
<name>B9HB32_POPTR</name>
<reference evidence="12 13" key="1">
    <citation type="journal article" date="2006" name="Science">
        <title>The genome of black cottonwood, Populus trichocarpa (Torr. &amp; Gray).</title>
        <authorList>
            <person name="Tuskan G.A."/>
            <person name="Difazio S."/>
            <person name="Jansson S."/>
            <person name="Bohlmann J."/>
            <person name="Grigoriev I."/>
            <person name="Hellsten U."/>
            <person name="Putnam N."/>
            <person name="Ralph S."/>
            <person name="Rombauts S."/>
            <person name="Salamov A."/>
            <person name="Schein J."/>
            <person name="Sterck L."/>
            <person name="Aerts A."/>
            <person name="Bhalerao R.R."/>
            <person name="Bhalerao R.P."/>
            <person name="Blaudez D."/>
            <person name="Boerjan W."/>
            <person name="Brun A."/>
            <person name="Brunner A."/>
            <person name="Busov V."/>
            <person name="Campbell M."/>
            <person name="Carlson J."/>
            <person name="Chalot M."/>
            <person name="Chapman J."/>
            <person name="Chen G.L."/>
            <person name="Cooper D."/>
            <person name="Coutinho P.M."/>
            <person name="Couturier J."/>
            <person name="Covert S."/>
            <person name="Cronk Q."/>
            <person name="Cunningham R."/>
            <person name="Davis J."/>
            <person name="Degroeve S."/>
            <person name="Dejardin A."/>
            <person name="Depamphilis C."/>
            <person name="Detter J."/>
            <person name="Dirks B."/>
            <person name="Dubchak I."/>
            <person name="Duplessis S."/>
            <person name="Ehlting J."/>
            <person name="Ellis B."/>
            <person name="Gendler K."/>
            <person name="Goodstein D."/>
            <person name="Gribskov M."/>
            <person name="Grimwood J."/>
            <person name="Groover A."/>
            <person name="Gunter L."/>
            <person name="Hamberger B."/>
            <person name="Heinze B."/>
            <person name="Helariutta Y."/>
            <person name="Henrissat B."/>
            <person name="Holligan D."/>
            <person name="Holt R."/>
            <person name="Huang W."/>
            <person name="Islam-Faridi N."/>
            <person name="Jones S."/>
            <person name="Jones-Rhoades M."/>
            <person name="Jorgensen R."/>
            <person name="Joshi C."/>
            <person name="Kangasjarvi J."/>
            <person name="Karlsson J."/>
            <person name="Kelleher C."/>
            <person name="Kirkpatrick R."/>
            <person name="Kirst M."/>
            <person name="Kohler A."/>
            <person name="Kalluri U."/>
            <person name="Larimer F."/>
            <person name="Leebens-Mack J."/>
            <person name="Leple J.C."/>
            <person name="Locascio P."/>
            <person name="Lou Y."/>
            <person name="Lucas S."/>
            <person name="Martin F."/>
            <person name="Montanini B."/>
            <person name="Napoli C."/>
            <person name="Nelson D.R."/>
            <person name="Nelson C."/>
            <person name="Nieminen K."/>
            <person name="Nilsson O."/>
            <person name="Pereda V."/>
            <person name="Peter G."/>
            <person name="Philippe R."/>
            <person name="Pilate G."/>
            <person name="Poliakov A."/>
            <person name="Razumovskaya J."/>
            <person name="Richardson P."/>
            <person name="Rinaldi C."/>
            <person name="Ritland K."/>
            <person name="Rouze P."/>
            <person name="Ryaboy D."/>
            <person name="Schmutz J."/>
            <person name="Schrader J."/>
            <person name="Segerman B."/>
            <person name="Shin H."/>
            <person name="Siddiqui A."/>
            <person name="Sterky F."/>
            <person name="Terry A."/>
            <person name="Tsai C.J."/>
            <person name="Uberbacher E."/>
            <person name="Unneberg P."/>
            <person name="Vahala J."/>
            <person name="Wall K."/>
            <person name="Wessler S."/>
            <person name="Yang G."/>
            <person name="Yin T."/>
            <person name="Douglas C."/>
            <person name="Marra M."/>
            <person name="Sandberg G."/>
            <person name="Van de Peer Y."/>
            <person name="Rokhsar D."/>
        </authorList>
    </citation>
    <scope>NUCLEOTIDE SEQUENCE [LARGE SCALE GENOMIC DNA]</scope>
    <source>
        <strain evidence="13">cv. Nisqually</strain>
    </source>
</reference>
<dbReference type="PANTHER" id="PTHR14083:SF3">
    <property type="entry name" value="PROTEIN YIF1B-LIKE"/>
    <property type="match status" value="1"/>
</dbReference>
<evidence type="ECO:0000256" key="2">
    <source>
        <dbReference type="ARBA" id="ARBA00004653"/>
    </source>
</evidence>
<dbReference type="Proteomes" id="UP000006729">
    <property type="component" value="Chromosome 6"/>
</dbReference>
<dbReference type="PANTHER" id="PTHR14083">
    <property type="entry name" value="YIP1 INTERACTING FACTOR HOMOLOG YIF1 PROTEIN"/>
    <property type="match status" value="1"/>
</dbReference>
<dbReference type="AlphaFoldDB" id="B9HB32"/>
<evidence type="ECO:0000256" key="9">
    <source>
        <dbReference type="ARBA" id="ARBA00023034"/>
    </source>
</evidence>
<evidence type="ECO:0000256" key="11">
    <source>
        <dbReference type="SAM" id="Phobius"/>
    </source>
</evidence>
<dbReference type="GO" id="GO:0006888">
    <property type="term" value="P:endoplasmic reticulum to Golgi vesicle-mediated transport"/>
    <property type="evidence" value="ECO:0007669"/>
    <property type="project" value="InterPro"/>
</dbReference>
<dbReference type="GO" id="GO:0005789">
    <property type="term" value="C:endoplasmic reticulum membrane"/>
    <property type="evidence" value="ECO:0007669"/>
    <property type="project" value="UniProtKB-SubCell"/>
</dbReference>
<dbReference type="GO" id="GO:0000139">
    <property type="term" value="C:Golgi membrane"/>
    <property type="evidence" value="ECO:0007669"/>
    <property type="project" value="UniProtKB-SubCell"/>
</dbReference>
<comment type="similarity">
    <text evidence="3">Belongs to the YIF1 family.</text>
</comment>
<keyword evidence="13" id="KW-1185">Reference proteome</keyword>
<evidence type="ECO:0000256" key="10">
    <source>
        <dbReference type="ARBA" id="ARBA00023136"/>
    </source>
</evidence>
<keyword evidence="10 11" id="KW-0472">Membrane</keyword>
<feature type="transmembrane region" description="Helical" evidence="11">
    <location>
        <begin position="51"/>
        <end position="71"/>
    </location>
</feature>
<evidence type="ECO:0000256" key="3">
    <source>
        <dbReference type="ARBA" id="ARBA00009727"/>
    </source>
</evidence>
<dbReference type="STRING" id="3694.B9HB32"/>
<keyword evidence="7" id="KW-0653">Protein transport</keyword>
<evidence type="ECO:0000256" key="6">
    <source>
        <dbReference type="ARBA" id="ARBA00022824"/>
    </source>
</evidence>
<evidence type="ECO:0000313" key="13">
    <source>
        <dbReference type="Proteomes" id="UP000006729"/>
    </source>
</evidence>
<keyword evidence="5 11" id="KW-0812">Transmembrane</keyword>
<keyword evidence="9" id="KW-0333">Golgi apparatus</keyword>
<dbReference type="InParanoid" id="B9HB32"/>
<evidence type="ECO:0000256" key="1">
    <source>
        <dbReference type="ARBA" id="ARBA00004477"/>
    </source>
</evidence>
<sequence>MHWTRTTETTGGELSYKPPIYDIPNGILRWLFQVLLLEATLHTLGDGDVPLLDIVAYGGCTFAAESVVLLASIVSTYFFYAVTLWECFCMGMFFIEILKRILIAEVTSSEKHSSKRHYLLLSVCIAQLPLLCWLGNVGV</sequence>
<dbReference type="GO" id="GO:0015031">
    <property type="term" value="P:protein transport"/>
    <property type="evidence" value="ECO:0007669"/>
    <property type="project" value="UniProtKB-KW"/>
</dbReference>
<evidence type="ECO:0000313" key="12">
    <source>
        <dbReference type="EMBL" id="PNT32328.1"/>
    </source>
</evidence>